<dbReference type="AlphaFoldDB" id="A0A9D7S823"/>
<dbReference type="PANTHER" id="PTHR34599">
    <property type="entry name" value="PEROXIDASE-RELATED"/>
    <property type="match status" value="1"/>
</dbReference>
<evidence type="ECO:0000313" key="4">
    <source>
        <dbReference type="Proteomes" id="UP000808349"/>
    </source>
</evidence>
<accession>A0A9D7S823</accession>
<reference evidence="3 4" key="1">
    <citation type="submission" date="2020-10" db="EMBL/GenBank/DDBJ databases">
        <title>Connecting structure to function with the recovery of over 1000 high-quality activated sludge metagenome-assembled genomes encoding full-length rRNA genes using long-read sequencing.</title>
        <authorList>
            <person name="Singleton C.M."/>
            <person name="Petriglieri F."/>
            <person name="Kristensen J.M."/>
            <person name="Kirkegaard R.H."/>
            <person name="Michaelsen T.Y."/>
            <person name="Andersen M.H."/>
            <person name="Karst S.M."/>
            <person name="Dueholm M.S."/>
            <person name="Nielsen P.H."/>
            <person name="Albertsen M."/>
        </authorList>
    </citation>
    <scope>NUCLEOTIDE SEQUENCE [LARGE SCALE GENOMIC DNA]</scope>
    <source>
        <strain evidence="3">Ribe_18-Q3-R11-54_BAT3C.373</strain>
    </source>
</reference>
<dbReference type="InterPro" id="IPR036938">
    <property type="entry name" value="PAP2/HPO_sf"/>
</dbReference>
<name>A0A9D7S823_9BACT</name>
<dbReference type="Pfam" id="PF21167">
    <property type="entry name" value="DUF6851"/>
    <property type="match status" value="1"/>
</dbReference>
<gene>
    <name evidence="3" type="ORF">IPO85_06195</name>
</gene>
<dbReference type="InterPro" id="IPR052559">
    <property type="entry name" value="V-haloperoxidase"/>
</dbReference>
<dbReference type="SUPFAM" id="SSF48317">
    <property type="entry name" value="Acid phosphatase/Vanadium-dependent haloperoxidase"/>
    <property type="match status" value="1"/>
</dbReference>
<organism evidence="3 4">
    <name type="scientific">Candidatus Defluviibacterium haderslevense</name>
    <dbReference type="NCBI Taxonomy" id="2981993"/>
    <lineage>
        <taxon>Bacteria</taxon>
        <taxon>Pseudomonadati</taxon>
        <taxon>Bacteroidota</taxon>
        <taxon>Saprospiria</taxon>
        <taxon>Saprospirales</taxon>
        <taxon>Saprospiraceae</taxon>
        <taxon>Candidatus Defluviibacterium</taxon>
    </lineage>
</organism>
<dbReference type="Proteomes" id="UP000808349">
    <property type="component" value="Unassembled WGS sequence"/>
</dbReference>
<feature type="domain" description="Vanadium-dependent haloperoxidase NapH1-like second helical-bundle" evidence="2">
    <location>
        <begin position="301"/>
        <end position="475"/>
    </location>
</feature>
<feature type="domain" description="DUF6851" evidence="1">
    <location>
        <begin position="58"/>
        <end position="195"/>
    </location>
</feature>
<comment type="caution">
    <text evidence="3">The sequence shown here is derived from an EMBL/GenBank/DDBJ whole genome shotgun (WGS) entry which is preliminary data.</text>
</comment>
<evidence type="ECO:0000259" key="1">
    <source>
        <dbReference type="Pfam" id="PF21167"/>
    </source>
</evidence>
<dbReference type="PANTHER" id="PTHR34599:SF2">
    <property type="entry name" value="TRAF-TYPE DOMAIN-CONTAINING PROTEIN"/>
    <property type="match status" value="1"/>
</dbReference>
<dbReference type="EMBL" id="JADKFW010000004">
    <property type="protein sequence ID" value="MBK9717091.1"/>
    <property type="molecule type" value="Genomic_DNA"/>
</dbReference>
<dbReference type="InterPro" id="IPR055161">
    <property type="entry name" value="NapH1-like_2nd"/>
</dbReference>
<evidence type="ECO:0000259" key="2">
    <source>
        <dbReference type="Pfam" id="PF22778"/>
    </source>
</evidence>
<dbReference type="InterPro" id="IPR049283">
    <property type="entry name" value="DUF6851"/>
</dbReference>
<sequence length="476" mass="53002">MLFVATYSIYATPVSNLVADPKNSIAYKWLDIALEVTANDVDRVGAKPTVQSRQLGIVVNTIYDAWAAYDAKAIGTQFGGKLRRPAAERTQKNKEIAISYAIYRVLMDQYKDDAKYITAEFVKMGYKPENKTLDRTKPEGIGNLVAKSIIEFRHNDGSNQLGNEPGGNGEPFSDYTFYNAINTYKKVVDPDRWHPLPFVKSNGDTFLVNFLTPFWYRVKPFGLKSSSQFRAPAPPKVGSEQMKNEVDEVMAINANLDHNRKATIEFMRDGPRSTGQAGHWLRFAQMVSIRDHNDLDKDVKLFFAVGVTAMDAFIACWESKRFYDSSRPWTLVRYYYKGQQIQGWGGPDKGTVTEAAESWHPYSPANFVSPPFPAYVSGHSTVSGACAKMLELFTGSDKFGIVENRICGIITETPGDPVSLPLPTFSGTADMAGISRVMGGYHIQADNVAGLKMGRDIAGYLWNDVIQGYFNGTLKK</sequence>
<dbReference type="Pfam" id="PF22778">
    <property type="entry name" value="VCPO_2nd"/>
    <property type="match status" value="1"/>
</dbReference>
<proteinExistence type="predicted"/>
<protein>
    <submittedName>
        <fullName evidence="3">Vanadium-dependent haloperoxidase</fullName>
    </submittedName>
</protein>
<dbReference type="CDD" id="cd03398">
    <property type="entry name" value="PAP2_haloperoxidase"/>
    <property type="match status" value="1"/>
</dbReference>
<dbReference type="Gene3D" id="1.10.606.20">
    <property type="match status" value="1"/>
</dbReference>
<evidence type="ECO:0000313" key="3">
    <source>
        <dbReference type="EMBL" id="MBK9717091.1"/>
    </source>
</evidence>